<accession>A0A0L6JHD3</accession>
<gene>
    <name evidence="1" type="ORF">Bccel_0391</name>
</gene>
<name>A0A0L6JHD3_9FIRM</name>
<dbReference type="STRING" id="398512.Bccel_0391"/>
<dbReference type="Proteomes" id="UP000036923">
    <property type="component" value="Unassembled WGS sequence"/>
</dbReference>
<comment type="caution">
    <text evidence="1">The sequence shown here is derived from an EMBL/GenBank/DDBJ whole genome shotgun (WGS) entry which is preliminary data.</text>
</comment>
<keyword evidence="2" id="KW-1185">Reference proteome</keyword>
<sequence>METNQKIVEKINVLKSNLGAKNVKALQIFTKYI</sequence>
<reference evidence="2" key="1">
    <citation type="submission" date="2015-07" db="EMBL/GenBank/DDBJ databases">
        <title>Near-Complete Genome Sequence of the Cellulolytic Bacterium Bacteroides (Pseudobacteroides) cellulosolvens ATCC 35603.</title>
        <authorList>
            <person name="Dassa B."/>
            <person name="Utturkar S.M."/>
            <person name="Klingeman D.M."/>
            <person name="Hurt R.A."/>
            <person name="Keller M."/>
            <person name="Xu J."/>
            <person name="Reddy Y.H.K."/>
            <person name="Borovok I."/>
            <person name="Grinberg I.R."/>
            <person name="Lamed R."/>
            <person name="Zhivin O."/>
            <person name="Bayer E.A."/>
            <person name="Brown S.D."/>
        </authorList>
    </citation>
    <scope>NUCLEOTIDE SEQUENCE [LARGE SCALE GENOMIC DNA]</scope>
    <source>
        <strain evidence="2">DSM 2933</strain>
    </source>
</reference>
<evidence type="ECO:0000313" key="2">
    <source>
        <dbReference type="Proteomes" id="UP000036923"/>
    </source>
</evidence>
<evidence type="ECO:0000313" key="1">
    <source>
        <dbReference type="EMBL" id="KNY25134.1"/>
    </source>
</evidence>
<dbReference type="AlphaFoldDB" id="A0A0L6JHD3"/>
<proteinExistence type="predicted"/>
<dbReference type="EMBL" id="LGTC01000001">
    <property type="protein sequence ID" value="KNY25134.1"/>
    <property type="molecule type" value="Genomic_DNA"/>
</dbReference>
<organism evidence="1 2">
    <name type="scientific">Pseudobacteroides cellulosolvens ATCC 35603 = DSM 2933</name>
    <dbReference type="NCBI Taxonomy" id="398512"/>
    <lineage>
        <taxon>Bacteria</taxon>
        <taxon>Bacillati</taxon>
        <taxon>Bacillota</taxon>
        <taxon>Clostridia</taxon>
        <taxon>Eubacteriales</taxon>
        <taxon>Oscillospiraceae</taxon>
        <taxon>Pseudobacteroides</taxon>
    </lineage>
</organism>
<protein>
    <submittedName>
        <fullName evidence="1">Uncharacterized protein</fullName>
    </submittedName>
</protein>